<feature type="domain" description="VWA-like" evidence="1">
    <location>
        <begin position="275"/>
        <end position="379"/>
    </location>
</feature>
<comment type="caution">
    <text evidence="3">The sequence shown here is derived from an EMBL/GenBank/DDBJ whole genome shotgun (WGS) entry which is preliminary data.</text>
</comment>
<dbReference type="Pfam" id="PF13203">
    <property type="entry name" value="DUF2201_N"/>
    <property type="match status" value="1"/>
</dbReference>
<dbReference type="Pfam" id="PF09967">
    <property type="entry name" value="DUF2201"/>
    <property type="match status" value="1"/>
</dbReference>
<dbReference type="PANTHER" id="PTHR38730:SF1">
    <property type="entry name" value="SLL7028 PROTEIN"/>
    <property type="match status" value="1"/>
</dbReference>
<evidence type="ECO:0008006" key="5">
    <source>
        <dbReference type="Google" id="ProtNLM"/>
    </source>
</evidence>
<dbReference type="InterPro" id="IPR025154">
    <property type="entry name" value="Put_metallopeptidase_dom"/>
</dbReference>
<reference evidence="4" key="1">
    <citation type="journal article" date="2019" name="Int. J. Syst. Evol. Microbiol.">
        <title>The Global Catalogue of Microorganisms (GCM) 10K type strain sequencing project: providing services to taxonomists for standard genome sequencing and annotation.</title>
        <authorList>
            <consortium name="The Broad Institute Genomics Platform"/>
            <consortium name="The Broad Institute Genome Sequencing Center for Infectious Disease"/>
            <person name="Wu L."/>
            <person name="Ma J."/>
        </authorList>
    </citation>
    <scope>NUCLEOTIDE SEQUENCE [LARGE SCALE GENOMIC DNA]</scope>
    <source>
        <strain evidence="4">CGMCC 1.16060</strain>
    </source>
</reference>
<keyword evidence="4" id="KW-1185">Reference proteome</keyword>
<dbReference type="InterPro" id="IPR018698">
    <property type="entry name" value="VWA-like_dom"/>
</dbReference>
<accession>A0ABQ1URI8</accession>
<organism evidence="3 4">
    <name type="scientific">Flavobacterium limi</name>
    <dbReference type="NCBI Taxonomy" id="2045105"/>
    <lineage>
        <taxon>Bacteria</taxon>
        <taxon>Pseudomonadati</taxon>
        <taxon>Bacteroidota</taxon>
        <taxon>Flavobacteriia</taxon>
        <taxon>Flavobacteriales</taxon>
        <taxon>Flavobacteriaceae</taxon>
        <taxon>Flavobacterium</taxon>
    </lineage>
</organism>
<evidence type="ECO:0000259" key="2">
    <source>
        <dbReference type="Pfam" id="PF13203"/>
    </source>
</evidence>
<evidence type="ECO:0000259" key="1">
    <source>
        <dbReference type="Pfam" id="PF09967"/>
    </source>
</evidence>
<gene>
    <name evidence="3" type="ORF">GCM10011518_35850</name>
</gene>
<feature type="domain" description="Putative metallopeptidase" evidence="2">
    <location>
        <begin position="50"/>
        <end position="260"/>
    </location>
</feature>
<proteinExistence type="predicted"/>
<evidence type="ECO:0000313" key="3">
    <source>
        <dbReference type="EMBL" id="GGF23377.1"/>
    </source>
</evidence>
<dbReference type="Proteomes" id="UP000655016">
    <property type="component" value="Unassembled WGS sequence"/>
</dbReference>
<protein>
    <recommendedName>
        <fullName evidence="5">Metal-dependent peptidase</fullName>
    </recommendedName>
</protein>
<dbReference type="RefSeq" id="WP_163395813.1">
    <property type="nucleotide sequence ID" value="NZ_BMKP01000009.1"/>
</dbReference>
<sequence>MNVLDDIRKTTVKLLIHESFYGHFFTHIQRSISEEVKRVSVSVTENHNIILLINPKYWQSLQTCEQKMGCLKHQILHLIFKHVYRVSFFGNKEIFHIAADLVVNQYLLQSQLTQDAICLENFTVLNLLPHQTVDYYYTKLAAQYDTPEIQNIIQDDADEPGNTACEKPPDEHQDWEKINNQEGAVKQLIQATIEMYIDNSAKRINTQEFGLLPAELQTLLTAVAERFQTKVNWKRMLKLFAESSRKTFIKNTLKRPSKRYGTVPGIKIRSKQKLLIALDTSGSIDENQLKFFFDEVYHIWKQSAEIMIVECDTIIQKEYIYKGQTPQMISGGGGTCFDAPIHYANTHYRPDSLIYFTDGFGPKPLYKSRCPILWMITSNGIVQEKWDFLDGRKIKMPASKA</sequence>
<dbReference type="EMBL" id="BMKP01000009">
    <property type="protein sequence ID" value="GGF23377.1"/>
    <property type="molecule type" value="Genomic_DNA"/>
</dbReference>
<evidence type="ECO:0000313" key="4">
    <source>
        <dbReference type="Proteomes" id="UP000655016"/>
    </source>
</evidence>
<name>A0ABQ1URI8_9FLAO</name>
<dbReference type="PANTHER" id="PTHR38730">
    <property type="entry name" value="SLL7028 PROTEIN"/>
    <property type="match status" value="1"/>
</dbReference>